<sequence length="84" mass="9591">MLPRLRVNIEFIKLWLTSRHVIYVVCIAIICKTRVQIRTGGKTGEIMKCPLRTIVPDKLCIIISSGKIKIIPIPFDYCRPIVAI</sequence>
<dbReference type="AlphaFoldDB" id="A0A1V5SBM3"/>
<proteinExistence type="predicted"/>
<comment type="caution">
    <text evidence="1">The sequence shown here is derived from an EMBL/GenBank/DDBJ whole genome shotgun (WGS) entry which is preliminary data.</text>
</comment>
<accession>A0A1V5SBM3</accession>
<gene>
    <name evidence="1" type="ORF">BWY43_00766</name>
</gene>
<reference evidence="1" key="1">
    <citation type="submission" date="2017-02" db="EMBL/GenBank/DDBJ databases">
        <title>Delving into the versatile metabolic prowess of the omnipresent phylum Bacteroidetes.</title>
        <authorList>
            <person name="Nobu M.K."/>
            <person name="Mei R."/>
            <person name="Narihiro T."/>
            <person name="Kuroda K."/>
            <person name="Liu W.-T."/>
        </authorList>
    </citation>
    <scope>NUCLEOTIDE SEQUENCE</scope>
    <source>
        <strain evidence="1">ADurb.Bin280</strain>
    </source>
</reference>
<name>A0A1V5SBM3_9BACT</name>
<evidence type="ECO:0000313" key="1">
    <source>
        <dbReference type="EMBL" id="OQA51908.1"/>
    </source>
</evidence>
<protein>
    <submittedName>
        <fullName evidence="1">Uncharacterized protein</fullName>
    </submittedName>
</protein>
<organism evidence="1">
    <name type="scientific">candidate division WS2 bacterium ADurb.Bin280</name>
    <dbReference type="NCBI Taxonomy" id="1852829"/>
    <lineage>
        <taxon>Bacteria</taxon>
        <taxon>candidate division WS2</taxon>
    </lineage>
</organism>
<dbReference type="Proteomes" id="UP000485367">
    <property type="component" value="Unassembled WGS sequence"/>
</dbReference>
<dbReference type="EMBL" id="MWBO01000056">
    <property type="protein sequence ID" value="OQA51908.1"/>
    <property type="molecule type" value="Genomic_DNA"/>
</dbReference>